<keyword evidence="8" id="KW-1185">Reference proteome</keyword>
<evidence type="ECO:0000313" key="7">
    <source>
        <dbReference type="EMBL" id="GEN88238.1"/>
    </source>
</evidence>
<organism evidence="7 8">
    <name type="scientific">Oceanobacillus sojae</name>
    <dbReference type="NCBI Taxonomy" id="582851"/>
    <lineage>
        <taxon>Bacteria</taxon>
        <taxon>Bacillati</taxon>
        <taxon>Bacillota</taxon>
        <taxon>Bacilli</taxon>
        <taxon>Bacillales</taxon>
        <taxon>Bacillaceae</taxon>
        <taxon>Oceanobacillus</taxon>
    </lineage>
</organism>
<proteinExistence type="predicted"/>
<dbReference type="InterPro" id="IPR007300">
    <property type="entry name" value="CidB/LrgB"/>
</dbReference>
<evidence type="ECO:0000313" key="8">
    <source>
        <dbReference type="Proteomes" id="UP000321558"/>
    </source>
</evidence>
<evidence type="ECO:0000256" key="6">
    <source>
        <dbReference type="SAM" id="Phobius"/>
    </source>
</evidence>
<comment type="subcellular location">
    <subcellularLocation>
        <location evidence="1">Cell membrane</location>
        <topology evidence="1">Multi-pass membrane protein</topology>
    </subcellularLocation>
</comment>
<feature type="transmembrane region" description="Helical" evidence="6">
    <location>
        <begin position="204"/>
        <end position="227"/>
    </location>
</feature>
<reference evidence="7 8" key="1">
    <citation type="submission" date="2019-07" db="EMBL/GenBank/DDBJ databases">
        <title>Whole genome shotgun sequence of Oceanobacillus sojae NBRC 105379.</title>
        <authorList>
            <person name="Hosoyama A."/>
            <person name="Uohara A."/>
            <person name="Ohji S."/>
            <person name="Ichikawa N."/>
        </authorList>
    </citation>
    <scope>NUCLEOTIDE SEQUENCE [LARGE SCALE GENOMIC DNA]</scope>
    <source>
        <strain evidence="7 8">NBRC 105379</strain>
    </source>
</reference>
<dbReference type="EMBL" id="BJYM01000012">
    <property type="protein sequence ID" value="GEN88238.1"/>
    <property type="molecule type" value="Genomic_DNA"/>
</dbReference>
<feature type="transmembrane region" description="Helical" evidence="6">
    <location>
        <begin position="6"/>
        <end position="21"/>
    </location>
</feature>
<feature type="transmembrane region" description="Helical" evidence="6">
    <location>
        <begin position="33"/>
        <end position="54"/>
    </location>
</feature>
<dbReference type="STRING" id="582851.GCA_900162665_03810"/>
<dbReference type="RefSeq" id="WP_147211169.1">
    <property type="nucleotide sequence ID" value="NZ_BJYM01000012.1"/>
</dbReference>
<comment type="caution">
    <text evidence="7">The sequence shown here is derived from an EMBL/GenBank/DDBJ whole genome shotgun (WGS) entry which is preliminary data.</text>
</comment>
<keyword evidence="3 6" id="KW-0812">Transmembrane</keyword>
<dbReference type="OrthoDB" id="9811701at2"/>
<feature type="transmembrane region" description="Helical" evidence="6">
    <location>
        <begin position="146"/>
        <end position="168"/>
    </location>
</feature>
<dbReference type="Proteomes" id="UP000321558">
    <property type="component" value="Unassembled WGS sequence"/>
</dbReference>
<evidence type="ECO:0000256" key="2">
    <source>
        <dbReference type="ARBA" id="ARBA00022475"/>
    </source>
</evidence>
<gene>
    <name evidence="7" type="primary">yxaC</name>
    <name evidence="7" type="ORF">OSO01_29770</name>
</gene>
<dbReference type="GO" id="GO:0005886">
    <property type="term" value="C:plasma membrane"/>
    <property type="evidence" value="ECO:0007669"/>
    <property type="project" value="UniProtKB-SubCell"/>
</dbReference>
<evidence type="ECO:0000256" key="5">
    <source>
        <dbReference type="ARBA" id="ARBA00023136"/>
    </source>
</evidence>
<name>A0A511ZLA3_9BACI</name>
<protein>
    <recommendedName>
        <fullName evidence="9">LrgB family protein</fullName>
    </recommendedName>
</protein>
<dbReference type="AlphaFoldDB" id="A0A511ZLA3"/>
<dbReference type="PANTHER" id="PTHR30249:SF17">
    <property type="entry name" value="HOLIN-LIKE PROTEIN CIDB"/>
    <property type="match status" value="1"/>
</dbReference>
<sequence length="228" mass="23922">MSSFFTGIATIAGAFILYQFSKKMYSMKPSPFTMPIFLSTASIVIFLILTGIPYETFMIGGQWIDIFLGPIVVSLAVPLYREIHLIKKYAGAISIGIFAGSLTGVLTGIAGAKLFGFESWLIQSVAAKSVTAPIAISITDTAGGNVSLAAVFVMIAGVSGAMFGPVILKICRIQHPIARGLSFGTASHAIGTAKALENGKIEGAISVLSMTISAVFVSFLVPIFLAIM</sequence>
<keyword evidence="4 6" id="KW-1133">Transmembrane helix</keyword>
<feature type="transmembrane region" description="Helical" evidence="6">
    <location>
        <begin position="92"/>
        <end position="112"/>
    </location>
</feature>
<evidence type="ECO:0000256" key="4">
    <source>
        <dbReference type="ARBA" id="ARBA00022989"/>
    </source>
</evidence>
<keyword evidence="5 6" id="KW-0472">Membrane</keyword>
<evidence type="ECO:0000256" key="3">
    <source>
        <dbReference type="ARBA" id="ARBA00022692"/>
    </source>
</evidence>
<accession>A0A511ZLA3</accession>
<evidence type="ECO:0000256" key="1">
    <source>
        <dbReference type="ARBA" id="ARBA00004651"/>
    </source>
</evidence>
<dbReference type="PANTHER" id="PTHR30249">
    <property type="entry name" value="PUTATIVE SEROTONIN TRANSPORTER"/>
    <property type="match status" value="1"/>
</dbReference>
<feature type="transmembrane region" description="Helical" evidence="6">
    <location>
        <begin position="60"/>
        <end position="80"/>
    </location>
</feature>
<keyword evidence="2" id="KW-1003">Cell membrane</keyword>
<evidence type="ECO:0008006" key="9">
    <source>
        <dbReference type="Google" id="ProtNLM"/>
    </source>
</evidence>
<dbReference type="Pfam" id="PF04172">
    <property type="entry name" value="LrgB"/>
    <property type="match status" value="1"/>
</dbReference>